<feature type="compositionally biased region" description="Low complexity" evidence="1">
    <location>
        <begin position="46"/>
        <end position="65"/>
    </location>
</feature>
<dbReference type="EMBL" id="BJFL01000026">
    <property type="protein sequence ID" value="GDY32587.1"/>
    <property type="molecule type" value="Genomic_DNA"/>
</dbReference>
<organism evidence="2 3">
    <name type="scientific">Gandjariella thermophila</name>
    <dbReference type="NCBI Taxonomy" id="1931992"/>
    <lineage>
        <taxon>Bacteria</taxon>
        <taxon>Bacillati</taxon>
        <taxon>Actinomycetota</taxon>
        <taxon>Actinomycetes</taxon>
        <taxon>Pseudonocardiales</taxon>
        <taxon>Pseudonocardiaceae</taxon>
        <taxon>Gandjariella</taxon>
    </lineage>
</organism>
<comment type="caution">
    <text evidence="2">The sequence shown here is derived from an EMBL/GenBank/DDBJ whole genome shotgun (WGS) entry which is preliminary data.</text>
</comment>
<proteinExistence type="predicted"/>
<accession>A0A4D4JFA5</accession>
<dbReference type="Proteomes" id="UP000298860">
    <property type="component" value="Unassembled WGS sequence"/>
</dbReference>
<evidence type="ECO:0000256" key="1">
    <source>
        <dbReference type="SAM" id="MobiDB-lite"/>
    </source>
</evidence>
<sequence length="81" mass="8021">MRPFNANSPYLSRTHGCGTIHLTSIVRACSAGCPATCPSTVRDPFRPATAPATRGAEASAAAGSRGAAGGRQPTALPAGVA</sequence>
<gene>
    <name evidence="2" type="ORF">GTS_42200</name>
</gene>
<dbReference type="AlphaFoldDB" id="A0A4D4JFA5"/>
<reference evidence="3" key="1">
    <citation type="submission" date="2019-04" db="EMBL/GenBank/DDBJ databases">
        <title>Draft genome sequence of Pseudonocardiaceae bacterium SL3-2-4.</title>
        <authorList>
            <person name="Ningsih F."/>
            <person name="Yokota A."/>
            <person name="Sakai Y."/>
            <person name="Nanatani K."/>
            <person name="Yabe S."/>
            <person name="Oetari A."/>
            <person name="Sjamsuridzal W."/>
        </authorList>
    </citation>
    <scope>NUCLEOTIDE SEQUENCE [LARGE SCALE GENOMIC DNA]</scope>
    <source>
        <strain evidence="3">SL3-2-4</strain>
    </source>
</reference>
<name>A0A4D4JFA5_9PSEU</name>
<keyword evidence="3" id="KW-1185">Reference proteome</keyword>
<evidence type="ECO:0000313" key="2">
    <source>
        <dbReference type="EMBL" id="GDY32587.1"/>
    </source>
</evidence>
<evidence type="ECO:0000313" key="3">
    <source>
        <dbReference type="Proteomes" id="UP000298860"/>
    </source>
</evidence>
<feature type="region of interest" description="Disordered" evidence="1">
    <location>
        <begin position="42"/>
        <end position="81"/>
    </location>
</feature>
<protein>
    <submittedName>
        <fullName evidence="2">Uncharacterized protein</fullName>
    </submittedName>
</protein>